<keyword evidence="1" id="KW-0812">Transmembrane</keyword>
<keyword evidence="1" id="KW-1133">Transmembrane helix</keyword>
<dbReference type="EMBL" id="GL983617">
    <property type="protein sequence ID" value="EGR32587.1"/>
    <property type="molecule type" value="Genomic_DNA"/>
</dbReference>
<dbReference type="AlphaFoldDB" id="G0QQ86"/>
<dbReference type="RefSeq" id="XP_004036573.1">
    <property type="nucleotide sequence ID" value="XM_004036525.1"/>
</dbReference>
<feature type="transmembrane region" description="Helical" evidence="1">
    <location>
        <begin position="56"/>
        <end position="80"/>
    </location>
</feature>
<gene>
    <name evidence="2" type="ORF">IMG5_076170</name>
</gene>
<evidence type="ECO:0008006" key="4">
    <source>
        <dbReference type="Google" id="ProtNLM"/>
    </source>
</evidence>
<feature type="transmembrane region" description="Helical" evidence="1">
    <location>
        <begin position="169"/>
        <end position="197"/>
    </location>
</feature>
<dbReference type="Proteomes" id="UP000008983">
    <property type="component" value="Unassembled WGS sequence"/>
</dbReference>
<proteinExistence type="predicted"/>
<evidence type="ECO:0000313" key="2">
    <source>
        <dbReference type="EMBL" id="EGR32587.1"/>
    </source>
</evidence>
<dbReference type="GeneID" id="14908791"/>
<protein>
    <recommendedName>
        <fullName evidence="4">Transmembrane protein</fullName>
    </recommendedName>
</protein>
<accession>G0QQ86</accession>
<keyword evidence="1" id="KW-0472">Membrane</keyword>
<feature type="transmembrane region" description="Helical" evidence="1">
    <location>
        <begin position="204"/>
        <end position="224"/>
    </location>
</feature>
<reference evidence="2 3" key="1">
    <citation type="submission" date="2011-07" db="EMBL/GenBank/DDBJ databases">
        <authorList>
            <person name="Coyne R."/>
            <person name="Brami D."/>
            <person name="Johnson J."/>
            <person name="Hostetler J."/>
            <person name="Hannick L."/>
            <person name="Clark T."/>
            <person name="Cassidy-Hanley D."/>
            <person name="Inman J."/>
        </authorList>
    </citation>
    <scope>NUCLEOTIDE SEQUENCE [LARGE SCALE GENOMIC DNA]</scope>
    <source>
        <strain evidence="2 3">G5</strain>
    </source>
</reference>
<dbReference type="InParanoid" id="G0QQ86"/>
<name>G0QQ86_ICHMU</name>
<evidence type="ECO:0000313" key="3">
    <source>
        <dbReference type="Proteomes" id="UP000008983"/>
    </source>
</evidence>
<keyword evidence="3" id="KW-1185">Reference proteome</keyword>
<sequence length="233" mass="29120">MLIQFNLLFYENEFYTKYNILSYSNYFMSYIYESSFVHKINDTNIHNFPHGILQNGLFVCFLCLHIIHICYYGILFRICFGLQNLYQVKILNSNHQKIRCILNEQNKFLIDFIQKLLGMRLPLRRFIFFILCINSNNKKIFFFFTFFFFQFLFYIIFFFQLIFFFRCTYFFFSIFLFFFKFFCFIIFLYLSIFIYILNIKYFNYFFFFFLQANIFILIDVIQFLQYQDILFLI</sequence>
<feature type="transmembrane region" description="Helical" evidence="1">
    <location>
        <begin position="140"/>
        <end position="163"/>
    </location>
</feature>
<organism evidence="2 3">
    <name type="scientific">Ichthyophthirius multifiliis</name>
    <name type="common">White spot disease agent</name>
    <name type="synonym">Ich</name>
    <dbReference type="NCBI Taxonomy" id="5932"/>
    <lineage>
        <taxon>Eukaryota</taxon>
        <taxon>Sar</taxon>
        <taxon>Alveolata</taxon>
        <taxon>Ciliophora</taxon>
        <taxon>Intramacronucleata</taxon>
        <taxon>Oligohymenophorea</taxon>
        <taxon>Hymenostomatida</taxon>
        <taxon>Ophryoglenina</taxon>
        <taxon>Ichthyophthirius</taxon>
    </lineage>
</organism>
<evidence type="ECO:0000256" key="1">
    <source>
        <dbReference type="SAM" id="Phobius"/>
    </source>
</evidence>